<dbReference type="InterPro" id="IPR036942">
    <property type="entry name" value="Beta-barrel_TonB_sf"/>
</dbReference>
<keyword evidence="16" id="KW-1185">Reference proteome</keyword>
<keyword evidence="12" id="KW-0732">Signal</keyword>
<gene>
    <name evidence="15" type="ORF">EXZ61_12185</name>
</gene>
<evidence type="ECO:0000313" key="15">
    <source>
        <dbReference type="EMBL" id="QDL54864.1"/>
    </source>
</evidence>
<dbReference type="PROSITE" id="PS52016">
    <property type="entry name" value="TONB_DEPENDENT_REC_3"/>
    <property type="match status" value="1"/>
</dbReference>
<comment type="similarity">
    <text evidence="2 10 11">Belongs to the TonB-dependent receptor family.</text>
</comment>
<feature type="chain" id="PRO_5022068392" description="TonB-dependent receptor" evidence="12">
    <location>
        <begin position="20"/>
        <end position="649"/>
    </location>
</feature>
<name>A0A515EQA7_9BURK</name>
<evidence type="ECO:0000256" key="4">
    <source>
        <dbReference type="ARBA" id="ARBA00022452"/>
    </source>
</evidence>
<keyword evidence="6 11" id="KW-0798">TonB box</keyword>
<keyword evidence="9 10" id="KW-0998">Cell outer membrane</keyword>
<evidence type="ECO:0000313" key="16">
    <source>
        <dbReference type="Proteomes" id="UP000317365"/>
    </source>
</evidence>
<evidence type="ECO:0000256" key="10">
    <source>
        <dbReference type="PROSITE-ProRule" id="PRU01360"/>
    </source>
</evidence>
<dbReference type="KEGG" id="rhg:EXZ61_12185"/>
<dbReference type="SUPFAM" id="SSF56935">
    <property type="entry name" value="Porins"/>
    <property type="match status" value="1"/>
</dbReference>
<evidence type="ECO:0000256" key="5">
    <source>
        <dbReference type="ARBA" id="ARBA00022692"/>
    </source>
</evidence>
<evidence type="ECO:0000256" key="2">
    <source>
        <dbReference type="ARBA" id="ARBA00009810"/>
    </source>
</evidence>
<evidence type="ECO:0000256" key="7">
    <source>
        <dbReference type="ARBA" id="ARBA00023136"/>
    </source>
</evidence>
<dbReference type="InterPro" id="IPR000531">
    <property type="entry name" value="Beta-barrel_TonB"/>
</dbReference>
<dbReference type="Pfam" id="PF07715">
    <property type="entry name" value="Plug"/>
    <property type="match status" value="1"/>
</dbReference>
<dbReference type="GO" id="GO:0009279">
    <property type="term" value="C:cell outer membrane"/>
    <property type="evidence" value="ECO:0007669"/>
    <property type="project" value="UniProtKB-SubCell"/>
</dbReference>
<dbReference type="Pfam" id="PF00593">
    <property type="entry name" value="TonB_dep_Rec_b-barrel"/>
    <property type="match status" value="1"/>
</dbReference>
<feature type="domain" description="TonB-dependent receptor plug" evidence="14">
    <location>
        <begin position="50"/>
        <end position="161"/>
    </location>
</feature>
<dbReference type="Gene3D" id="2.170.130.10">
    <property type="entry name" value="TonB-dependent receptor, plug domain"/>
    <property type="match status" value="1"/>
</dbReference>
<keyword evidence="5 10" id="KW-0812">Transmembrane</keyword>
<keyword evidence="3 10" id="KW-0813">Transport</keyword>
<feature type="domain" description="TonB-dependent receptor-like beta-barrel" evidence="13">
    <location>
        <begin position="207"/>
        <end position="569"/>
    </location>
</feature>
<keyword evidence="8" id="KW-0675">Receptor</keyword>
<dbReference type="GO" id="GO:0015344">
    <property type="term" value="F:siderophore uptake transmembrane transporter activity"/>
    <property type="evidence" value="ECO:0007669"/>
    <property type="project" value="TreeGrafter"/>
</dbReference>
<evidence type="ECO:0000259" key="13">
    <source>
        <dbReference type="Pfam" id="PF00593"/>
    </source>
</evidence>
<accession>A0A515EQA7</accession>
<dbReference type="EMBL" id="CP036282">
    <property type="protein sequence ID" value="QDL54864.1"/>
    <property type="molecule type" value="Genomic_DNA"/>
</dbReference>
<organism evidence="15 16">
    <name type="scientific">Rhodoferax aquaticus</name>
    <dbReference type="NCBI Taxonomy" id="2527691"/>
    <lineage>
        <taxon>Bacteria</taxon>
        <taxon>Pseudomonadati</taxon>
        <taxon>Pseudomonadota</taxon>
        <taxon>Betaproteobacteria</taxon>
        <taxon>Burkholderiales</taxon>
        <taxon>Comamonadaceae</taxon>
        <taxon>Rhodoferax</taxon>
    </lineage>
</organism>
<dbReference type="InterPro" id="IPR012910">
    <property type="entry name" value="Plug_dom"/>
</dbReference>
<evidence type="ECO:0008006" key="17">
    <source>
        <dbReference type="Google" id="ProtNLM"/>
    </source>
</evidence>
<evidence type="ECO:0000256" key="6">
    <source>
        <dbReference type="ARBA" id="ARBA00023077"/>
    </source>
</evidence>
<dbReference type="PANTHER" id="PTHR30069:SF27">
    <property type="entry name" value="BLL4766 PROTEIN"/>
    <property type="match status" value="1"/>
</dbReference>
<dbReference type="GO" id="GO:0044718">
    <property type="term" value="P:siderophore transmembrane transport"/>
    <property type="evidence" value="ECO:0007669"/>
    <property type="project" value="TreeGrafter"/>
</dbReference>
<protein>
    <recommendedName>
        <fullName evidence="17">TonB-dependent receptor</fullName>
    </recommendedName>
</protein>
<dbReference type="InterPro" id="IPR039426">
    <property type="entry name" value="TonB-dep_rcpt-like"/>
</dbReference>
<dbReference type="PANTHER" id="PTHR30069">
    <property type="entry name" value="TONB-DEPENDENT OUTER MEMBRANE RECEPTOR"/>
    <property type="match status" value="1"/>
</dbReference>
<dbReference type="RefSeq" id="WP_142812024.1">
    <property type="nucleotide sequence ID" value="NZ_CP036282.1"/>
</dbReference>
<feature type="signal peptide" evidence="12">
    <location>
        <begin position="1"/>
        <end position="19"/>
    </location>
</feature>
<evidence type="ECO:0000256" key="1">
    <source>
        <dbReference type="ARBA" id="ARBA00004571"/>
    </source>
</evidence>
<dbReference type="Gene3D" id="2.40.170.20">
    <property type="entry name" value="TonB-dependent receptor, beta-barrel domain"/>
    <property type="match status" value="1"/>
</dbReference>
<evidence type="ECO:0000256" key="3">
    <source>
        <dbReference type="ARBA" id="ARBA00022448"/>
    </source>
</evidence>
<evidence type="ECO:0000259" key="14">
    <source>
        <dbReference type="Pfam" id="PF07715"/>
    </source>
</evidence>
<keyword evidence="7 10" id="KW-0472">Membrane</keyword>
<keyword evidence="4 10" id="KW-1134">Transmembrane beta strand</keyword>
<reference evidence="16" key="1">
    <citation type="submission" date="2019-02" db="EMBL/GenBank/DDBJ databases">
        <title>Complete genome sequence of Rhodoferax sp. Gr-4.</title>
        <authorList>
            <person name="Jin L."/>
        </authorList>
    </citation>
    <scope>NUCLEOTIDE SEQUENCE [LARGE SCALE GENOMIC DNA]</scope>
    <source>
        <strain evidence="16">Gr-4</strain>
    </source>
</reference>
<dbReference type="Proteomes" id="UP000317365">
    <property type="component" value="Chromosome"/>
</dbReference>
<reference evidence="16" key="2">
    <citation type="journal article" date="2020" name="Int. J. Syst. Evol. Microbiol.">
        <title>Genomic insights into a novel species Rhodoferax aquaticus sp. nov., isolated from freshwater.</title>
        <authorList>
            <person name="Li T."/>
            <person name="Zhuo Y."/>
            <person name="Jin C.Z."/>
            <person name="Wu X."/>
            <person name="Ko S.R."/>
            <person name="Jin F.J."/>
            <person name="Ahn C.Y."/>
            <person name="Oh H.M."/>
            <person name="Lee H.G."/>
            <person name="Jin L."/>
        </authorList>
    </citation>
    <scope>NUCLEOTIDE SEQUENCE [LARGE SCALE GENOMIC DNA]</scope>
    <source>
        <strain evidence="16">Gr-4</strain>
    </source>
</reference>
<evidence type="ECO:0000256" key="12">
    <source>
        <dbReference type="SAM" id="SignalP"/>
    </source>
</evidence>
<comment type="subcellular location">
    <subcellularLocation>
        <location evidence="1 10">Cell outer membrane</location>
        <topology evidence="1 10">Multi-pass membrane protein</topology>
    </subcellularLocation>
</comment>
<evidence type="ECO:0000256" key="9">
    <source>
        <dbReference type="ARBA" id="ARBA00023237"/>
    </source>
</evidence>
<dbReference type="AlphaFoldDB" id="A0A515EQA7"/>
<evidence type="ECO:0000256" key="11">
    <source>
        <dbReference type="RuleBase" id="RU003357"/>
    </source>
</evidence>
<sequence length="649" mass="72232">MQKKLISLMVLWPISMLHAQIASPEVGLGEQEYWAEMPIVLSVSRLAQRLDETPGAVTVLDRNFIRMSGARDVVDVLRLVPGFQTTTSFETDAPMATYHGRTDDWANRIQVLVDGRSVYAGHLQGSAGMGWQTLAIEDIERIEVLRGSNSAAYGARAFLGVVNIVSRDVRELSGPVVYANIGENGIKDTGARLSWGQGSEAQRLSVDKRGDYGLRGAYGANQIDRVNYAAHLMLGGGNELLFRAGALDINAGRGVVGDIEGNSAHMRYLGSRYIQADIRNSLGEDHDVLLSASHTEHSVVDSFPYQTPGPYFGAGISANSSEYNDAISLQDTRQHTDFFRTVWGVEARRERLASTSSFDTVGQVSTDFIRLFGNTELRLSKDWILNAGAMAERSSIAGFTLAPRLMLNWHLTERQTWRMGLSTAYRPPSAYENYAATRYYDVNGGNPTQYYVKSNGGLRPERVESRELGYLVNVPELGMTGDVRVFKERIVDGIAHNNASPQDYLNSEDFEINGLEHQVAWKPANATRVFFSQTWTDIKATRSIDDATAFRTNQSAPKYAASLAFMHTFKTGTSVTLMHQRAEETALMASNRELFSVGRTDLRLAHRMKLEGHGTEFALTLQNADVPYRDGNRKFFFDQRLFVSVRYEH</sequence>
<proteinExistence type="inferred from homology"/>
<evidence type="ECO:0000256" key="8">
    <source>
        <dbReference type="ARBA" id="ARBA00023170"/>
    </source>
</evidence>
<dbReference type="InterPro" id="IPR037066">
    <property type="entry name" value="Plug_dom_sf"/>
</dbReference>